<proteinExistence type="predicted"/>
<sequence length="196" mass="20842">MDTKSLLQGLLQLLRQQPAQSGPAGLKAWAAAVSPPRELTLHSPCRPVQSRRWPPGPGSESLPRYSLQSEIKLADLVLTQESCILAHHWAPSLTSFICLHARLGCPRSKVTGLSEGRQPAAQPLQPPGRGLTGRRGCVPSPQSRERDLQPPMPTAMATTASRLPKTQTGGRSRGGLGPLTSRVGGGPTDFRTRGAG</sequence>
<feature type="compositionally biased region" description="Gly residues" evidence="1">
    <location>
        <begin position="171"/>
        <end position="187"/>
    </location>
</feature>
<feature type="compositionally biased region" description="Polar residues" evidence="1">
    <location>
        <begin position="156"/>
        <end position="170"/>
    </location>
</feature>
<feature type="region of interest" description="Disordered" evidence="1">
    <location>
        <begin position="111"/>
        <end position="196"/>
    </location>
</feature>
<evidence type="ECO:0000313" key="2">
    <source>
        <dbReference type="EMBL" id="KAF6269332.1"/>
    </source>
</evidence>
<gene>
    <name evidence="2" type="ORF">mRhiFer1_009705</name>
</gene>
<organism evidence="2 3">
    <name type="scientific">Rhinolophus ferrumequinum</name>
    <name type="common">Greater horseshoe bat</name>
    <dbReference type="NCBI Taxonomy" id="59479"/>
    <lineage>
        <taxon>Eukaryota</taxon>
        <taxon>Metazoa</taxon>
        <taxon>Chordata</taxon>
        <taxon>Craniata</taxon>
        <taxon>Vertebrata</taxon>
        <taxon>Euteleostomi</taxon>
        <taxon>Mammalia</taxon>
        <taxon>Eutheria</taxon>
        <taxon>Laurasiatheria</taxon>
        <taxon>Chiroptera</taxon>
        <taxon>Yinpterochiroptera</taxon>
        <taxon>Rhinolophoidea</taxon>
        <taxon>Rhinolophidae</taxon>
        <taxon>Rhinolophinae</taxon>
        <taxon>Rhinolophus</taxon>
    </lineage>
</organism>
<evidence type="ECO:0000313" key="3">
    <source>
        <dbReference type="Proteomes" id="UP000585614"/>
    </source>
</evidence>
<feature type="region of interest" description="Disordered" evidence="1">
    <location>
        <begin position="40"/>
        <end position="63"/>
    </location>
</feature>
<dbReference type="Proteomes" id="UP000585614">
    <property type="component" value="Unassembled WGS sequence"/>
</dbReference>
<reference evidence="2 3" key="1">
    <citation type="journal article" date="2020" name="Nature">
        <title>Six reference-quality genomes reveal evolution of bat adaptations.</title>
        <authorList>
            <person name="Jebb D."/>
            <person name="Huang Z."/>
            <person name="Pippel M."/>
            <person name="Hughes G.M."/>
            <person name="Lavrichenko K."/>
            <person name="Devanna P."/>
            <person name="Winkler S."/>
            <person name="Jermiin L.S."/>
            <person name="Skirmuntt E.C."/>
            <person name="Katzourakis A."/>
            <person name="Burkitt-Gray L."/>
            <person name="Ray D.A."/>
            <person name="Sullivan K.A.M."/>
            <person name="Roscito J.G."/>
            <person name="Kirilenko B.M."/>
            <person name="Davalos L.M."/>
            <person name="Corthals A.P."/>
            <person name="Power M.L."/>
            <person name="Jones G."/>
            <person name="Ransome R.D."/>
            <person name="Dechmann D.K.N."/>
            <person name="Locatelli A.G."/>
            <person name="Puechmaille S.J."/>
            <person name="Fedrigo O."/>
            <person name="Jarvis E.D."/>
            <person name="Hiller M."/>
            <person name="Vernes S.C."/>
            <person name="Myers E.W."/>
            <person name="Teeling E.C."/>
        </authorList>
    </citation>
    <scope>NUCLEOTIDE SEQUENCE [LARGE SCALE GENOMIC DNA]</scope>
    <source>
        <strain evidence="2">MRhiFer1</strain>
        <tissue evidence="2">Lung</tissue>
    </source>
</reference>
<accession>A0A7J7QZR9</accession>
<dbReference type="AlphaFoldDB" id="A0A7J7QZR9"/>
<evidence type="ECO:0000256" key="1">
    <source>
        <dbReference type="SAM" id="MobiDB-lite"/>
    </source>
</evidence>
<name>A0A7J7QZR9_RHIFE</name>
<dbReference type="EMBL" id="JACAGC010000036">
    <property type="protein sequence ID" value="KAF6269332.1"/>
    <property type="molecule type" value="Genomic_DNA"/>
</dbReference>
<comment type="caution">
    <text evidence="2">The sequence shown here is derived from an EMBL/GenBank/DDBJ whole genome shotgun (WGS) entry which is preliminary data.</text>
</comment>
<protein>
    <submittedName>
        <fullName evidence="2">Uncharacterized protein</fullName>
    </submittedName>
</protein>